<evidence type="ECO:0000256" key="1">
    <source>
        <dbReference type="SAM" id="MobiDB-lite"/>
    </source>
</evidence>
<gene>
    <name evidence="2" type="ORF">KCU76_g15179</name>
</gene>
<accession>A0A9P8J1U8</accession>
<organism evidence="2 3">
    <name type="scientific">Aureobasidium melanogenum</name>
    <name type="common">Aureobasidium pullulans var. melanogenum</name>
    <dbReference type="NCBI Taxonomy" id="46634"/>
    <lineage>
        <taxon>Eukaryota</taxon>
        <taxon>Fungi</taxon>
        <taxon>Dikarya</taxon>
        <taxon>Ascomycota</taxon>
        <taxon>Pezizomycotina</taxon>
        <taxon>Dothideomycetes</taxon>
        <taxon>Dothideomycetidae</taxon>
        <taxon>Dothideales</taxon>
        <taxon>Saccotheciaceae</taxon>
        <taxon>Aureobasidium</taxon>
    </lineage>
</organism>
<proteinExistence type="predicted"/>
<dbReference type="Proteomes" id="UP000779574">
    <property type="component" value="Unassembled WGS sequence"/>
</dbReference>
<evidence type="ECO:0000313" key="3">
    <source>
        <dbReference type="Proteomes" id="UP000779574"/>
    </source>
</evidence>
<sequence>MSKKLTDEELLAQFEDIPSADSTAPASAKASSGPVDDDDPLAELSALAAARPVSRPETPRL</sequence>
<reference evidence="2" key="2">
    <citation type="submission" date="2021-08" db="EMBL/GenBank/DDBJ databases">
        <authorList>
            <person name="Gostincar C."/>
            <person name="Sun X."/>
            <person name="Song Z."/>
            <person name="Gunde-Cimerman N."/>
        </authorList>
    </citation>
    <scope>NUCLEOTIDE SEQUENCE</scope>
    <source>
        <strain evidence="2">EXF-9911</strain>
    </source>
</reference>
<evidence type="ECO:0000313" key="2">
    <source>
        <dbReference type="EMBL" id="KAG9680419.1"/>
    </source>
</evidence>
<name>A0A9P8J1U8_AURME</name>
<protein>
    <submittedName>
        <fullName evidence="2">Uncharacterized protein</fullName>
    </submittedName>
</protein>
<reference evidence="2" key="1">
    <citation type="journal article" date="2021" name="J Fungi (Basel)">
        <title>Virulence traits and population genomics of the black yeast Aureobasidium melanogenum.</title>
        <authorList>
            <person name="Cernosa A."/>
            <person name="Sun X."/>
            <person name="Gostincar C."/>
            <person name="Fang C."/>
            <person name="Gunde-Cimerman N."/>
            <person name="Song Z."/>
        </authorList>
    </citation>
    <scope>NUCLEOTIDE SEQUENCE</scope>
    <source>
        <strain evidence="2">EXF-9911</strain>
    </source>
</reference>
<comment type="caution">
    <text evidence="2">The sequence shown here is derived from an EMBL/GenBank/DDBJ whole genome shotgun (WGS) entry which is preliminary data.</text>
</comment>
<dbReference type="AlphaFoldDB" id="A0A9P8J1U8"/>
<feature type="non-terminal residue" evidence="2">
    <location>
        <position position="61"/>
    </location>
</feature>
<dbReference type="EMBL" id="JAHFXF010000973">
    <property type="protein sequence ID" value="KAG9680419.1"/>
    <property type="molecule type" value="Genomic_DNA"/>
</dbReference>
<feature type="region of interest" description="Disordered" evidence="1">
    <location>
        <begin position="15"/>
        <end position="40"/>
    </location>
</feature>